<evidence type="ECO:0000256" key="1">
    <source>
        <dbReference type="SAM" id="Phobius"/>
    </source>
</evidence>
<feature type="transmembrane region" description="Helical" evidence="1">
    <location>
        <begin position="61"/>
        <end position="80"/>
    </location>
</feature>
<keyword evidence="3" id="KW-1185">Reference proteome</keyword>
<evidence type="ECO:0000313" key="3">
    <source>
        <dbReference type="Proteomes" id="UP000473278"/>
    </source>
</evidence>
<feature type="transmembrane region" description="Helical" evidence="1">
    <location>
        <begin position="126"/>
        <end position="149"/>
    </location>
</feature>
<dbReference type="AlphaFoldDB" id="A0A6M1STX2"/>
<sequence length="236" mass="27051">MILVALILTVIFTLSCWVGFRRIFRLDQLNQRRVINSFLVIMGILTLMTIANWLGFFTQQIAAHITMGFYIIAGGFFFGYGSKLITLRRNSGNIEYMYRSFWTDIAPNLIAVLLVAFGLYRTGIITLGPFTGIGITSGISLVAFGYWGWTIPVVPEFRDKGLLFLDQYIAWGQLVAYQWVAEETLEVDYMTEDESLTSFRTYIPSEDKSIVERVLNRKHQDFRDEKEGELTKSDTT</sequence>
<evidence type="ECO:0008006" key="4">
    <source>
        <dbReference type="Google" id="ProtNLM"/>
    </source>
</evidence>
<feature type="transmembrane region" description="Helical" evidence="1">
    <location>
        <begin position="36"/>
        <end position="55"/>
    </location>
</feature>
<feature type="transmembrane region" description="Helical" evidence="1">
    <location>
        <begin position="101"/>
        <end position="120"/>
    </location>
</feature>
<evidence type="ECO:0000313" key="2">
    <source>
        <dbReference type="EMBL" id="NGP76282.1"/>
    </source>
</evidence>
<accession>A0A6M1STX2</accession>
<dbReference type="RefSeq" id="WP_165140493.1">
    <property type="nucleotide sequence ID" value="NZ_JAALLT010000002.1"/>
</dbReference>
<dbReference type="EMBL" id="JAALLT010000002">
    <property type="protein sequence ID" value="NGP76282.1"/>
    <property type="molecule type" value="Genomic_DNA"/>
</dbReference>
<organism evidence="2 3">
    <name type="scientific">Halalkalibaculum roseum</name>
    <dbReference type="NCBI Taxonomy" id="2709311"/>
    <lineage>
        <taxon>Bacteria</taxon>
        <taxon>Pseudomonadati</taxon>
        <taxon>Balneolota</taxon>
        <taxon>Balneolia</taxon>
        <taxon>Balneolales</taxon>
        <taxon>Balneolaceae</taxon>
        <taxon>Halalkalibaculum</taxon>
    </lineage>
</organism>
<gene>
    <name evidence="2" type="ORF">G3570_06535</name>
</gene>
<feature type="transmembrane region" description="Helical" evidence="1">
    <location>
        <begin position="6"/>
        <end position="24"/>
    </location>
</feature>
<comment type="caution">
    <text evidence="2">The sequence shown here is derived from an EMBL/GenBank/DDBJ whole genome shotgun (WGS) entry which is preliminary data.</text>
</comment>
<keyword evidence="1" id="KW-1133">Transmembrane helix</keyword>
<keyword evidence="1" id="KW-0472">Membrane</keyword>
<protein>
    <recommendedName>
        <fullName evidence="4">DUF5673 domain-containing protein</fullName>
    </recommendedName>
</protein>
<dbReference type="Proteomes" id="UP000473278">
    <property type="component" value="Unassembled WGS sequence"/>
</dbReference>
<name>A0A6M1STX2_9BACT</name>
<proteinExistence type="predicted"/>
<keyword evidence="1" id="KW-0812">Transmembrane</keyword>
<reference evidence="2 3" key="1">
    <citation type="submission" date="2020-02" db="EMBL/GenBank/DDBJ databases">
        <title>Balneolaceae bacterium YR4-1, complete genome.</title>
        <authorList>
            <person name="Li Y."/>
            <person name="Wu S."/>
        </authorList>
    </citation>
    <scope>NUCLEOTIDE SEQUENCE [LARGE SCALE GENOMIC DNA]</scope>
    <source>
        <strain evidence="2 3">YR4-1</strain>
    </source>
</reference>